<dbReference type="Proteomes" id="UP000092626">
    <property type="component" value="Unassembled WGS sequence"/>
</dbReference>
<protein>
    <recommendedName>
        <fullName evidence="3">Autotransporter domain-containing protein</fullName>
    </recommendedName>
</protein>
<feature type="non-terminal residue" evidence="1">
    <location>
        <position position="1"/>
    </location>
</feature>
<dbReference type="STRING" id="505345.QV06_00750"/>
<accession>A0A1A7PXC4</accession>
<gene>
    <name evidence="1" type="ORF">QV06_00750</name>
</gene>
<dbReference type="AlphaFoldDB" id="A0A1A7PXC4"/>
<organism evidence="1 2">
    <name type="scientific">Gallibacterium genomosp. 3</name>
    <dbReference type="NCBI Taxonomy" id="505345"/>
    <lineage>
        <taxon>Bacteria</taxon>
        <taxon>Pseudomonadati</taxon>
        <taxon>Pseudomonadota</taxon>
        <taxon>Gammaproteobacteria</taxon>
        <taxon>Pasteurellales</taxon>
        <taxon>Pasteurellaceae</taxon>
        <taxon>Gallibacterium</taxon>
    </lineage>
</organism>
<evidence type="ECO:0000313" key="1">
    <source>
        <dbReference type="EMBL" id="OBX05805.1"/>
    </source>
</evidence>
<comment type="caution">
    <text evidence="1">The sequence shown here is derived from an EMBL/GenBank/DDBJ whole genome shotgun (WGS) entry which is preliminary data.</text>
</comment>
<evidence type="ECO:0008006" key="3">
    <source>
        <dbReference type="Google" id="ProtNLM"/>
    </source>
</evidence>
<dbReference type="Gene3D" id="2.40.128.130">
    <property type="entry name" value="Autotransporter beta-domain"/>
    <property type="match status" value="1"/>
</dbReference>
<name>A0A1A7PXC4_9PAST</name>
<proteinExistence type="predicted"/>
<dbReference type="EMBL" id="JTJR01000003">
    <property type="protein sequence ID" value="OBX05805.1"/>
    <property type="molecule type" value="Genomic_DNA"/>
</dbReference>
<reference evidence="1 2" key="1">
    <citation type="submission" date="2014-11" db="EMBL/GenBank/DDBJ databases">
        <title>Pan-genome of Gallibacterium spp.</title>
        <authorList>
            <person name="Kudirkiene E."/>
            <person name="Bojesen A.M."/>
        </authorList>
    </citation>
    <scope>NUCLEOTIDE SEQUENCE [LARGE SCALE GENOMIC DNA]</scope>
    <source>
        <strain evidence="1 2">59/S3/89</strain>
    </source>
</reference>
<dbReference type="SUPFAM" id="SSF103515">
    <property type="entry name" value="Autotransporter"/>
    <property type="match status" value="1"/>
</dbReference>
<evidence type="ECO:0000313" key="2">
    <source>
        <dbReference type="Proteomes" id="UP000092626"/>
    </source>
</evidence>
<dbReference type="RefSeq" id="WP_167348594.1">
    <property type="nucleotide sequence ID" value="NZ_JTJR01000003.1"/>
</dbReference>
<sequence length="92" mass="9842">KAKIADRVSVNTRVGVGYDVIGEPASVRAAFAGASDLKFTTEGAQHGQVNGEVRLNVNYHISPMATISVGYDASVRKGYIEHNPTVSFKMAF</sequence>
<dbReference type="InterPro" id="IPR036709">
    <property type="entry name" value="Autotransporte_beta_dom_sf"/>
</dbReference>